<keyword evidence="2" id="KW-1185">Reference proteome</keyword>
<name>A0ABS2JL57_9GAMM</name>
<evidence type="ECO:0000313" key="1">
    <source>
        <dbReference type="EMBL" id="MBM7119771.1"/>
    </source>
</evidence>
<dbReference type="Proteomes" id="UP001430065">
    <property type="component" value="Unassembled WGS sequence"/>
</dbReference>
<dbReference type="InterPro" id="IPR019587">
    <property type="entry name" value="Polyketide_cyclase/dehydratase"/>
</dbReference>
<dbReference type="RefSeq" id="WP_204634238.1">
    <property type="nucleotide sequence ID" value="NZ_JADIKC010000001.1"/>
</dbReference>
<gene>
    <name evidence="1" type="ORF">ISP20_01250</name>
</gene>
<dbReference type="Gene3D" id="3.30.530.20">
    <property type="match status" value="1"/>
</dbReference>
<organism evidence="1 2">
    <name type="scientific">Dyella kyungheensis</name>
    <dbReference type="NCBI Taxonomy" id="1242174"/>
    <lineage>
        <taxon>Bacteria</taxon>
        <taxon>Pseudomonadati</taxon>
        <taxon>Pseudomonadota</taxon>
        <taxon>Gammaproteobacteria</taxon>
        <taxon>Lysobacterales</taxon>
        <taxon>Rhodanobacteraceae</taxon>
        <taxon>Dyella</taxon>
    </lineage>
</organism>
<protein>
    <submittedName>
        <fullName evidence="1">SRPBCC domain-containing protein</fullName>
    </submittedName>
</protein>
<dbReference type="SUPFAM" id="SSF55961">
    <property type="entry name" value="Bet v1-like"/>
    <property type="match status" value="1"/>
</dbReference>
<proteinExistence type="predicted"/>
<reference evidence="1 2" key="1">
    <citation type="submission" date="2020-10" db="EMBL/GenBank/DDBJ databases">
        <title>Phylogeny of dyella-like bacteria.</title>
        <authorList>
            <person name="Fu J."/>
        </authorList>
    </citation>
    <scope>NUCLEOTIDE SEQUENCE [LARGE SCALE GENOMIC DNA]</scope>
    <source>
        <strain evidence="1 2">THG-B117</strain>
    </source>
</reference>
<dbReference type="EMBL" id="JADIKC010000001">
    <property type="protein sequence ID" value="MBM7119771.1"/>
    <property type="molecule type" value="Genomic_DNA"/>
</dbReference>
<accession>A0ABS2JL57</accession>
<evidence type="ECO:0000313" key="2">
    <source>
        <dbReference type="Proteomes" id="UP001430065"/>
    </source>
</evidence>
<dbReference type="InterPro" id="IPR023393">
    <property type="entry name" value="START-like_dom_sf"/>
</dbReference>
<comment type="caution">
    <text evidence="1">The sequence shown here is derived from an EMBL/GenBank/DDBJ whole genome shotgun (WGS) entry which is preliminary data.</text>
</comment>
<sequence length="163" mass="19023">MSEPVFIQTSDRYSMTCCVRMAIFAPQEVIWWVLTDAQGFSQWNSTVERIDGDIREGERLGLRVPGVERVFTPRVSQVQAPRRMVWSDGLRFVFRGVRRFELRPLDDGAIEFSMQERFSGLVFALLRKTMPDFQPIFEAYARDLCRESERVNERMASRSSRTA</sequence>
<dbReference type="CDD" id="cd07822">
    <property type="entry name" value="SRPBCC_4"/>
    <property type="match status" value="1"/>
</dbReference>
<dbReference type="Pfam" id="PF10604">
    <property type="entry name" value="Polyketide_cyc2"/>
    <property type="match status" value="1"/>
</dbReference>